<reference evidence="1" key="1">
    <citation type="submission" date="2019-10" db="EMBL/GenBank/DDBJ databases">
        <authorList>
            <consortium name="DOE Joint Genome Institute"/>
            <person name="Kuo A."/>
            <person name="Miyauchi S."/>
            <person name="Kiss E."/>
            <person name="Drula E."/>
            <person name="Kohler A."/>
            <person name="Sanchez-Garcia M."/>
            <person name="Andreopoulos B."/>
            <person name="Barry K.W."/>
            <person name="Bonito G."/>
            <person name="Buee M."/>
            <person name="Carver A."/>
            <person name="Chen C."/>
            <person name="Cichocki N."/>
            <person name="Clum A."/>
            <person name="Culley D."/>
            <person name="Crous P.W."/>
            <person name="Fauchery L."/>
            <person name="Girlanda M."/>
            <person name="Hayes R."/>
            <person name="Keri Z."/>
            <person name="Labutti K."/>
            <person name="Lipzen A."/>
            <person name="Lombard V."/>
            <person name="Magnuson J."/>
            <person name="Maillard F."/>
            <person name="Morin E."/>
            <person name="Murat C."/>
            <person name="Nolan M."/>
            <person name="Ohm R."/>
            <person name="Pangilinan J."/>
            <person name="Pereira M."/>
            <person name="Perotto S."/>
            <person name="Peter M."/>
            <person name="Riley R."/>
            <person name="Sitrit Y."/>
            <person name="Stielow B."/>
            <person name="Szollosi G."/>
            <person name="Zifcakova L."/>
            <person name="Stursova M."/>
            <person name="Spatafora J.W."/>
            <person name="Tedersoo L."/>
            <person name="Vaario L.-M."/>
            <person name="Yamada A."/>
            <person name="Yan M."/>
            <person name="Wang P."/>
            <person name="Xu J."/>
            <person name="Bruns T."/>
            <person name="Baldrian P."/>
            <person name="Vilgalys R."/>
            <person name="Henrissat B."/>
            <person name="Grigoriev I.V."/>
            <person name="Hibbett D."/>
            <person name="Nagy L.G."/>
            <person name="Martin F.M."/>
        </authorList>
    </citation>
    <scope>NUCLEOTIDE SEQUENCE</scope>
    <source>
        <strain evidence="1">P2</strain>
    </source>
</reference>
<gene>
    <name evidence="1" type="ORF">BDM02DRAFT_3167042</name>
</gene>
<keyword evidence="2" id="KW-1185">Reference proteome</keyword>
<comment type="caution">
    <text evidence="1">The sequence shown here is derived from an EMBL/GenBank/DDBJ whole genome shotgun (WGS) entry which is preliminary data.</text>
</comment>
<accession>A0ACB6ZIL2</accession>
<proteinExistence type="predicted"/>
<organism evidence="1 2">
    <name type="scientific">Thelephora ganbajun</name>
    <name type="common">Ganba fungus</name>
    <dbReference type="NCBI Taxonomy" id="370292"/>
    <lineage>
        <taxon>Eukaryota</taxon>
        <taxon>Fungi</taxon>
        <taxon>Dikarya</taxon>
        <taxon>Basidiomycota</taxon>
        <taxon>Agaricomycotina</taxon>
        <taxon>Agaricomycetes</taxon>
        <taxon>Thelephorales</taxon>
        <taxon>Thelephoraceae</taxon>
        <taxon>Thelephora</taxon>
    </lineage>
</organism>
<protein>
    <submittedName>
        <fullName evidence="1">Armadillo/beta-catenin/plakoglobin</fullName>
    </submittedName>
</protein>
<evidence type="ECO:0000313" key="2">
    <source>
        <dbReference type="Proteomes" id="UP000886501"/>
    </source>
</evidence>
<evidence type="ECO:0000313" key="1">
    <source>
        <dbReference type="EMBL" id="KAF9649275.1"/>
    </source>
</evidence>
<dbReference type="EMBL" id="MU118000">
    <property type="protein sequence ID" value="KAF9649275.1"/>
    <property type="molecule type" value="Genomic_DNA"/>
</dbReference>
<dbReference type="Proteomes" id="UP000886501">
    <property type="component" value="Unassembled WGS sequence"/>
</dbReference>
<feature type="non-terminal residue" evidence="1">
    <location>
        <position position="520"/>
    </location>
</feature>
<reference evidence="1" key="2">
    <citation type="journal article" date="2020" name="Nat. Commun.">
        <title>Large-scale genome sequencing of mycorrhizal fungi provides insights into the early evolution of symbiotic traits.</title>
        <authorList>
            <person name="Miyauchi S."/>
            <person name="Kiss E."/>
            <person name="Kuo A."/>
            <person name="Drula E."/>
            <person name="Kohler A."/>
            <person name="Sanchez-Garcia M."/>
            <person name="Morin E."/>
            <person name="Andreopoulos B."/>
            <person name="Barry K.W."/>
            <person name="Bonito G."/>
            <person name="Buee M."/>
            <person name="Carver A."/>
            <person name="Chen C."/>
            <person name="Cichocki N."/>
            <person name="Clum A."/>
            <person name="Culley D."/>
            <person name="Crous P.W."/>
            <person name="Fauchery L."/>
            <person name="Girlanda M."/>
            <person name="Hayes R.D."/>
            <person name="Keri Z."/>
            <person name="LaButti K."/>
            <person name="Lipzen A."/>
            <person name="Lombard V."/>
            <person name="Magnuson J."/>
            <person name="Maillard F."/>
            <person name="Murat C."/>
            <person name="Nolan M."/>
            <person name="Ohm R.A."/>
            <person name="Pangilinan J."/>
            <person name="Pereira M.F."/>
            <person name="Perotto S."/>
            <person name="Peter M."/>
            <person name="Pfister S."/>
            <person name="Riley R."/>
            <person name="Sitrit Y."/>
            <person name="Stielow J.B."/>
            <person name="Szollosi G."/>
            <person name="Zifcakova L."/>
            <person name="Stursova M."/>
            <person name="Spatafora J.W."/>
            <person name="Tedersoo L."/>
            <person name="Vaario L.M."/>
            <person name="Yamada A."/>
            <person name="Yan M."/>
            <person name="Wang P."/>
            <person name="Xu J."/>
            <person name="Bruns T."/>
            <person name="Baldrian P."/>
            <person name="Vilgalys R."/>
            <person name="Dunand C."/>
            <person name="Henrissat B."/>
            <person name="Grigoriev I.V."/>
            <person name="Hibbett D."/>
            <person name="Nagy L.G."/>
            <person name="Martin F.M."/>
        </authorList>
    </citation>
    <scope>NUCLEOTIDE SEQUENCE</scope>
    <source>
        <strain evidence="1">P2</strain>
    </source>
</reference>
<sequence>MPEIRKVVAGNKLLPEDSPIIPPLIQSARKAQQAEVVSLKNQVLKSHGRPPWYGENGQPIGGAFVIGIAGGSASGKTHVARQIVQNLGSIPTVIILSQDSFYKRHTPEELELAFRSLYDFDHPDSVDMPLFAACLADLKAWRQSNIPIYSFTEHQRLGETKYLYGASIIITEGILALHDQKLRDLYDLKIFVQCDSDLMLARRIRRDVAERGRSVEGVLDQYLRYVKPSFDNFVGPSAKYADIIVPGSNNTVAIELISTHIRRELEHRAREFRCKITNEIKRNPSKPNPPQVTPEQLPNLHIVPQTPQLKGIYTTLRDKTSKRQEFVFNVDRLATYLIEKALELVPTGHKTVTTPVGVEYNGCSINMEVCGVTILRSGGPLEKGMRRVLRDPTVGSLLIQSDDKSGEAILLHSMLPISVRERHRAEVTWVFLLDAQVLTSASGTMAIRVLLDHGVREDRIIFVTFLAAPRGVHVLNRLFPKVKIITGSADPTLTPIWVPGDGSEEGRNVLCIEPGMGHIG</sequence>
<name>A0ACB6ZIL2_THEGA</name>